<keyword evidence="3 6" id="KW-1133">Transmembrane helix</keyword>
<name>A0A8H7PLN0_MORIS</name>
<evidence type="ECO:0000256" key="3">
    <source>
        <dbReference type="ARBA" id="ARBA00022989"/>
    </source>
</evidence>
<feature type="compositionally biased region" description="Low complexity" evidence="5">
    <location>
        <begin position="425"/>
        <end position="454"/>
    </location>
</feature>
<dbReference type="OrthoDB" id="5784at2759"/>
<keyword evidence="2 6" id="KW-0812">Transmembrane</keyword>
<evidence type="ECO:0000256" key="1">
    <source>
        <dbReference type="ARBA" id="ARBA00004141"/>
    </source>
</evidence>
<feature type="transmembrane region" description="Helical" evidence="6">
    <location>
        <begin position="289"/>
        <end position="307"/>
    </location>
</feature>
<feature type="region of interest" description="Disordered" evidence="5">
    <location>
        <begin position="414"/>
        <end position="465"/>
    </location>
</feature>
<dbReference type="EMBL" id="JAEPQZ010000010">
    <property type="protein sequence ID" value="KAG2176186.1"/>
    <property type="molecule type" value="Genomic_DNA"/>
</dbReference>
<feature type="transmembrane region" description="Helical" evidence="6">
    <location>
        <begin position="137"/>
        <end position="161"/>
    </location>
</feature>
<keyword evidence="4 6" id="KW-0472">Membrane</keyword>
<feature type="transmembrane region" description="Helical" evidence="6">
    <location>
        <begin position="36"/>
        <end position="65"/>
    </location>
</feature>
<dbReference type="CDD" id="cd03386">
    <property type="entry name" value="PAP2_Aur1_like"/>
    <property type="match status" value="1"/>
</dbReference>
<dbReference type="AlphaFoldDB" id="A0A8H7PLN0"/>
<dbReference type="PANTHER" id="PTHR31310:SF11">
    <property type="entry name" value="INOSITOL PHOSPHORYLCERAMIDE SYNTHASE CATALYTIC SUBUNIT AUR1"/>
    <property type="match status" value="1"/>
</dbReference>
<feature type="compositionally biased region" description="Polar residues" evidence="5">
    <location>
        <begin position="456"/>
        <end position="465"/>
    </location>
</feature>
<feature type="transmembrane region" description="Helical" evidence="6">
    <location>
        <begin position="77"/>
        <end position="97"/>
    </location>
</feature>
<dbReference type="Proteomes" id="UP000654370">
    <property type="component" value="Unassembled WGS sequence"/>
</dbReference>
<protein>
    <recommendedName>
        <fullName evidence="7">Phosphatidic acid phosphatase type 2/haloperoxidase domain-containing protein</fullName>
    </recommendedName>
</protein>
<proteinExistence type="predicted"/>
<evidence type="ECO:0000313" key="9">
    <source>
        <dbReference type="Proteomes" id="UP000654370"/>
    </source>
</evidence>
<dbReference type="InterPro" id="IPR000326">
    <property type="entry name" value="PAP2/HPO"/>
</dbReference>
<evidence type="ECO:0000256" key="2">
    <source>
        <dbReference type="ARBA" id="ARBA00022692"/>
    </source>
</evidence>
<dbReference type="GO" id="GO:0006676">
    <property type="term" value="P:mannosyl diphosphorylinositol ceramide metabolic process"/>
    <property type="evidence" value="ECO:0007669"/>
    <property type="project" value="TreeGrafter"/>
</dbReference>
<dbReference type="SUPFAM" id="SSF48317">
    <property type="entry name" value="Acid phosphatase/Vanadium-dependent haloperoxidase"/>
    <property type="match status" value="1"/>
</dbReference>
<dbReference type="SMART" id="SM00014">
    <property type="entry name" value="acidPPc"/>
    <property type="match status" value="1"/>
</dbReference>
<gene>
    <name evidence="8" type="ORF">INT43_005420</name>
</gene>
<feature type="domain" description="Phosphatidic acid phosphatase type 2/haloperoxidase" evidence="7">
    <location>
        <begin position="174"/>
        <end position="304"/>
    </location>
</feature>
<dbReference type="InterPro" id="IPR036938">
    <property type="entry name" value="PAP2/HPO_sf"/>
</dbReference>
<feature type="transmembrane region" description="Helical" evidence="6">
    <location>
        <begin position="173"/>
        <end position="195"/>
    </location>
</feature>
<keyword evidence="9" id="KW-1185">Reference proteome</keyword>
<sequence length="465" mass="53042">MSPVSQLLTDRFKGIQVPSAFAGLASRHWSWFDLQYVFMALFWITDLTFIPSPIVFAWILLVILLVAGTTIPYVRRFIIPFFPIFTWLISFYIAQFIPVEMRPQHIFVNVLPTLERILYGNSLSDLISRHTHPVLDILAWIPYGVVHFSLPFAFSFVMWIFGPPGSLDVFASAFGYMNLAGVLTQFLFPCAAPWYENKYGNAPADYTIPGEPAGLARIDSILGLNLYGASFGASPMVFGAFPSLHSGCATIQMLFLVYLRPRLWPLAFCYTLWLWWSTMYLTHHYMIDLVGGSIYAFLAFFAAYPFLPTVRRDARTRFDYLGITNVTFKTAFATLESAQPYIAHERSERDKAKRLDDMEDDEEYLLGYMDKQEDFVHTNGEEDGNYVIMQVEDDSEDDSIVNLRQRRGEDSLSIFSQSSRHSNAHHPTTSSPTHSQRSTPRTPRSPSSPTFPITKSMETSPQEVY</sequence>
<evidence type="ECO:0000256" key="4">
    <source>
        <dbReference type="ARBA" id="ARBA00023136"/>
    </source>
</evidence>
<dbReference type="InterPro" id="IPR052185">
    <property type="entry name" value="IPC_Synthase-Related"/>
</dbReference>
<dbReference type="InterPro" id="IPR026841">
    <property type="entry name" value="Aur1/Ipt1"/>
</dbReference>
<evidence type="ECO:0000256" key="6">
    <source>
        <dbReference type="SAM" id="Phobius"/>
    </source>
</evidence>
<feature type="transmembrane region" description="Helical" evidence="6">
    <location>
        <begin position="263"/>
        <end position="283"/>
    </location>
</feature>
<dbReference type="GO" id="GO:0070916">
    <property type="term" value="C:inositol phosphoceramide synthase complex"/>
    <property type="evidence" value="ECO:0007669"/>
    <property type="project" value="TreeGrafter"/>
</dbReference>
<accession>A0A8H7PLN0</accession>
<dbReference type="GO" id="GO:0016020">
    <property type="term" value="C:membrane"/>
    <property type="evidence" value="ECO:0007669"/>
    <property type="project" value="UniProtKB-SubCell"/>
</dbReference>
<reference evidence="8" key="1">
    <citation type="submission" date="2020-12" db="EMBL/GenBank/DDBJ databases">
        <title>Metabolic potential, ecology and presence of endohyphal bacteria is reflected in genomic diversity of Mucoromycotina.</title>
        <authorList>
            <person name="Muszewska A."/>
            <person name="Okrasinska A."/>
            <person name="Steczkiewicz K."/>
            <person name="Drgas O."/>
            <person name="Orlowska M."/>
            <person name="Perlinska-Lenart U."/>
            <person name="Aleksandrzak-Piekarczyk T."/>
            <person name="Szatraj K."/>
            <person name="Zielenkiewicz U."/>
            <person name="Pilsyk S."/>
            <person name="Malc E."/>
            <person name="Mieczkowski P."/>
            <person name="Kruszewska J.S."/>
            <person name="Biernat P."/>
            <person name="Pawlowska J."/>
        </authorList>
    </citation>
    <scope>NUCLEOTIDE SEQUENCE</scope>
    <source>
        <strain evidence="8">WA0000067209</strain>
    </source>
</reference>
<comment type="caution">
    <text evidence="8">The sequence shown here is derived from an EMBL/GenBank/DDBJ whole genome shotgun (WGS) entry which is preliminary data.</text>
</comment>
<evidence type="ECO:0000313" key="8">
    <source>
        <dbReference type="EMBL" id="KAG2176186.1"/>
    </source>
</evidence>
<comment type="subcellular location">
    <subcellularLocation>
        <location evidence="1">Membrane</location>
        <topology evidence="1">Multi-pass membrane protein</topology>
    </subcellularLocation>
</comment>
<dbReference type="Gene3D" id="1.20.144.10">
    <property type="entry name" value="Phosphatidic acid phosphatase type 2/haloperoxidase"/>
    <property type="match status" value="1"/>
</dbReference>
<feature type="transmembrane region" description="Helical" evidence="6">
    <location>
        <begin position="236"/>
        <end position="256"/>
    </location>
</feature>
<evidence type="ECO:0000256" key="5">
    <source>
        <dbReference type="SAM" id="MobiDB-lite"/>
    </source>
</evidence>
<dbReference type="PANTHER" id="PTHR31310">
    <property type="match status" value="1"/>
</dbReference>
<dbReference type="Pfam" id="PF14378">
    <property type="entry name" value="PAP2_3"/>
    <property type="match status" value="1"/>
</dbReference>
<organism evidence="8 9">
    <name type="scientific">Mortierella isabellina</name>
    <name type="common">Filamentous fungus</name>
    <name type="synonym">Umbelopsis isabellina</name>
    <dbReference type="NCBI Taxonomy" id="91625"/>
    <lineage>
        <taxon>Eukaryota</taxon>
        <taxon>Fungi</taxon>
        <taxon>Fungi incertae sedis</taxon>
        <taxon>Mucoromycota</taxon>
        <taxon>Mucoromycotina</taxon>
        <taxon>Umbelopsidomycetes</taxon>
        <taxon>Umbelopsidales</taxon>
        <taxon>Umbelopsidaceae</taxon>
        <taxon>Umbelopsis</taxon>
    </lineage>
</organism>
<dbReference type="GO" id="GO:0030148">
    <property type="term" value="P:sphingolipid biosynthetic process"/>
    <property type="evidence" value="ECO:0007669"/>
    <property type="project" value="TreeGrafter"/>
</dbReference>
<evidence type="ECO:0000259" key="7">
    <source>
        <dbReference type="SMART" id="SM00014"/>
    </source>
</evidence>